<dbReference type="Proteomes" id="UP001501337">
    <property type="component" value="Unassembled WGS sequence"/>
</dbReference>
<dbReference type="InterPro" id="IPR009061">
    <property type="entry name" value="DNA-bd_dom_put_sf"/>
</dbReference>
<sequence length="866" mass="93429">MAEVTVKQLADDVGASVDKIIQQLAEAGIQGRGASDVITDDEKQTLLKHLKQSHGEAFAEPRKITLKRKTTSKLRSAGSKTVNVEVRKKRTYVKRADITAEAEPEVEVPAEQAAPAEAEVAATSQPVETAESASPEVAPAESASATADSPAETAEAVSDTPESKAPAAEAEKQPAAQPSKAVTPEEADRAAKEAALAEAEEAKKSKHRRHKEEAGTREDKEDTPPVKKQKPKVAAAKPRRTEVEAEFTTAKTADAPRSLRAKAPRMRRKRRGGSSSVDPNIAKITRDVSIPDSLTVGELAQKMAVKSGEVIKKLMGMGVMANINQVIEQDVAQMVAEEMGHKVTLTREDAVETEMMDSIVYEGEVTTRAPVVSVMGHVDHGKTSLLDYIRRAKVAASESGGITQHIGAYLVQTDKGQISFLDTPGHAAFTAMRARGAKSTDIVILVVAADDGVMPQTKEAVQHAKSADMPIIVAVNKIDKEDADPERVKNELSALDVISEEWGGDVQFVNVSAHTGEGIDNLLDAILLQSELLELTAVKSGPARGVVIESRLDKGRGVVASVLVQNGTLRKGDIVLAGEQYGRVRAMLNEHGKTVDEAEPSTPVEILGLNETPEAGDEFVVVADERKAREVAAFRQEKVRSERLQRQQSTNLENMFQSMGKGETKILNMVVKTDVRGSLEAIISSLNDLGNEEVQVNVVGSGVGGISETDANLAVSTNSIVVGFNVRADGTARKILEREGVELRYYSIIYNIIDDVKAALTGMLAPAFREDILGIAEVRDTFKSPKFGQVAGCIVVEGTVYRSKPIRVLRDDVVIFEGELESLRRFKDDVAEVRSGTECGIGVRNYEVKIGDKIEVFDRVQIERTL</sequence>
<keyword evidence="6 8" id="KW-0648">Protein biosynthesis</keyword>
<keyword evidence="4 8" id="KW-0396">Initiation factor</keyword>
<dbReference type="SUPFAM" id="SSF52156">
    <property type="entry name" value="Initiation factor IF2/eIF5b, domain 3"/>
    <property type="match status" value="1"/>
</dbReference>
<dbReference type="CDD" id="cd03702">
    <property type="entry name" value="IF2_mtIF2_II"/>
    <property type="match status" value="1"/>
</dbReference>
<evidence type="ECO:0000313" key="13">
    <source>
        <dbReference type="Proteomes" id="UP001501337"/>
    </source>
</evidence>
<dbReference type="CDD" id="cd01887">
    <property type="entry name" value="IF2_eIF5B"/>
    <property type="match status" value="1"/>
</dbReference>
<protein>
    <recommendedName>
        <fullName evidence="2 8">Translation initiation factor IF-2</fullName>
    </recommendedName>
</protein>
<dbReference type="PANTHER" id="PTHR43381">
    <property type="entry name" value="TRANSLATION INITIATION FACTOR IF-2-RELATED"/>
    <property type="match status" value="1"/>
</dbReference>
<dbReference type="PROSITE" id="PS01176">
    <property type="entry name" value="IF2"/>
    <property type="match status" value="1"/>
</dbReference>
<feature type="binding site" evidence="8">
    <location>
        <begin position="476"/>
        <end position="479"/>
    </location>
    <ligand>
        <name>GTP</name>
        <dbReference type="ChEBI" id="CHEBI:37565"/>
    </ligand>
</feature>
<evidence type="ECO:0000256" key="10">
    <source>
        <dbReference type="SAM" id="MobiDB-lite"/>
    </source>
</evidence>
<feature type="binding site" evidence="8">
    <location>
        <begin position="376"/>
        <end position="383"/>
    </location>
    <ligand>
        <name>GTP</name>
        <dbReference type="ChEBI" id="CHEBI:37565"/>
    </ligand>
</feature>
<dbReference type="Gene3D" id="3.40.50.10050">
    <property type="entry name" value="Translation initiation factor IF- 2, domain 3"/>
    <property type="match status" value="1"/>
</dbReference>
<proteinExistence type="inferred from homology"/>
<evidence type="ECO:0000256" key="4">
    <source>
        <dbReference type="ARBA" id="ARBA00022540"/>
    </source>
</evidence>
<feature type="region of interest" description="Disordered" evidence="10">
    <location>
        <begin position="97"/>
        <end position="279"/>
    </location>
</feature>
<dbReference type="InterPro" id="IPR009000">
    <property type="entry name" value="Transl_B-barrel_sf"/>
</dbReference>
<dbReference type="InterPro" id="IPR000795">
    <property type="entry name" value="T_Tr_GTP-bd_dom"/>
</dbReference>
<keyword evidence="3 8" id="KW-0963">Cytoplasm</keyword>
<feature type="compositionally biased region" description="Basic and acidic residues" evidence="10">
    <location>
        <begin position="211"/>
        <end position="225"/>
    </location>
</feature>
<dbReference type="NCBIfam" id="TIGR00487">
    <property type="entry name" value="IF-2"/>
    <property type="match status" value="1"/>
</dbReference>
<evidence type="ECO:0000256" key="6">
    <source>
        <dbReference type="ARBA" id="ARBA00022917"/>
    </source>
</evidence>
<feature type="binding site" evidence="8">
    <location>
        <begin position="422"/>
        <end position="426"/>
    </location>
    <ligand>
        <name>GTP</name>
        <dbReference type="ChEBI" id="CHEBI:37565"/>
    </ligand>
</feature>
<dbReference type="CDD" id="cd03692">
    <property type="entry name" value="mtIF2_IVc"/>
    <property type="match status" value="1"/>
</dbReference>
<dbReference type="PROSITE" id="PS51722">
    <property type="entry name" value="G_TR_2"/>
    <property type="match status" value="1"/>
</dbReference>
<dbReference type="Pfam" id="PF11987">
    <property type="entry name" value="IF-2"/>
    <property type="match status" value="1"/>
</dbReference>
<feature type="domain" description="Tr-type G" evidence="11">
    <location>
        <begin position="367"/>
        <end position="536"/>
    </location>
</feature>
<dbReference type="Pfam" id="PF22042">
    <property type="entry name" value="EF-G_D2"/>
    <property type="match status" value="1"/>
</dbReference>
<gene>
    <name evidence="8 12" type="primary">infB</name>
    <name evidence="12" type="ORF">GCM10022278_34780</name>
</gene>
<dbReference type="InterPro" id="IPR053905">
    <property type="entry name" value="EF-G-like_DII"/>
</dbReference>
<evidence type="ECO:0000259" key="11">
    <source>
        <dbReference type="PROSITE" id="PS51722"/>
    </source>
</evidence>
<dbReference type="Pfam" id="PF08364">
    <property type="entry name" value="IF2_assoc"/>
    <property type="match status" value="1"/>
</dbReference>
<evidence type="ECO:0000256" key="1">
    <source>
        <dbReference type="ARBA" id="ARBA00007733"/>
    </source>
</evidence>
<dbReference type="InterPro" id="IPR006847">
    <property type="entry name" value="IF2_N"/>
</dbReference>
<dbReference type="InterPro" id="IPR015760">
    <property type="entry name" value="TIF_IF2"/>
</dbReference>
<dbReference type="InterPro" id="IPR044145">
    <property type="entry name" value="IF2_II"/>
</dbReference>
<dbReference type="InterPro" id="IPR005225">
    <property type="entry name" value="Small_GTP-bd"/>
</dbReference>
<comment type="caution">
    <text evidence="12">The sequence shown here is derived from an EMBL/GenBank/DDBJ whole genome shotgun (WGS) entry which is preliminary data.</text>
</comment>
<keyword evidence="5 8" id="KW-0547">Nucleotide-binding</keyword>
<dbReference type="SUPFAM" id="SSF46955">
    <property type="entry name" value="Putative DNA-binding domain"/>
    <property type="match status" value="1"/>
</dbReference>
<dbReference type="InterPro" id="IPR027417">
    <property type="entry name" value="P-loop_NTPase"/>
</dbReference>
<dbReference type="HAMAP" id="MF_00100_B">
    <property type="entry name" value="IF_2_B"/>
    <property type="match status" value="1"/>
</dbReference>
<dbReference type="RefSeq" id="WP_344808769.1">
    <property type="nucleotide sequence ID" value="NZ_BAABBO010000018.1"/>
</dbReference>
<feature type="region of interest" description="G-domain" evidence="8">
    <location>
        <begin position="370"/>
        <end position="518"/>
    </location>
</feature>
<evidence type="ECO:0000256" key="2">
    <source>
        <dbReference type="ARBA" id="ARBA00020675"/>
    </source>
</evidence>
<dbReference type="Gene3D" id="3.30.56.50">
    <property type="entry name" value="Putative DNA-binding domain, N-terminal subdomain of bacterial translation initiation factor IF2"/>
    <property type="match status" value="1"/>
</dbReference>
<dbReference type="GO" id="GO:0003743">
    <property type="term" value="F:translation initiation factor activity"/>
    <property type="evidence" value="ECO:0007669"/>
    <property type="project" value="UniProtKB-KW"/>
</dbReference>
<dbReference type="InterPro" id="IPR013575">
    <property type="entry name" value="IF2_assoc_dom_bac"/>
</dbReference>
<evidence type="ECO:0000256" key="5">
    <source>
        <dbReference type="ARBA" id="ARBA00022741"/>
    </source>
</evidence>
<dbReference type="Pfam" id="PF00009">
    <property type="entry name" value="GTP_EFTU"/>
    <property type="match status" value="1"/>
</dbReference>
<dbReference type="PANTHER" id="PTHR43381:SF5">
    <property type="entry name" value="TR-TYPE G DOMAIN-CONTAINING PROTEIN"/>
    <property type="match status" value="1"/>
</dbReference>
<dbReference type="InterPro" id="IPR000178">
    <property type="entry name" value="TF_IF2_bacterial-like"/>
</dbReference>
<evidence type="ECO:0000256" key="8">
    <source>
        <dbReference type="HAMAP-Rule" id="MF_00100"/>
    </source>
</evidence>
<keyword evidence="13" id="KW-1185">Reference proteome</keyword>
<name>A0ABP7Q1L3_9GAMM</name>
<feature type="compositionally biased region" description="Basic residues" evidence="10">
    <location>
        <begin position="259"/>
        <end position="272"/>
    </location>
</feature>
<comment type="function">
    <text evidence="8 9">One of the essential components for the initiation of protein synthesis. Protects formylmethionyl-tRNA from spontaneous hydrolysis and promotes its binding to the 30S ribosomal subunits. Also involved in the hydrolysis of GTP during the formation of the 70S ribosomal complex.</text>
</comment>
<comment type="similarity">
    <text evidence="1 8 9">Belongs to the TRAFAC class translation factor GTPase superfamily. Classic translation factor GTPase family. IF-2 subfamily.</text>
</comment>
<dbReference type="InterPro" id="IPR023115">
    <property type="entry name" value="TIF_IF2_dom3"/>
</dbReference>
<organism evidence="12 13">
    <name type="scientific">Allohahella marinimesophila</name>
    <dbReference type="NCBI Taxonomy" id="1054972"/>
    <lineage>
        <taxon>Bacteria</taxon>
        <taxon>Pseudomonadati</taxon>
        <taxon>Pseudomonadota</taxon>
        <taxon>Gammaproteobacteria</taxon>
        <taxon>Oceanospirillales</taxon>
        <taxon>Hahellaceae</taxon>
        <taxon>Allohahella</taxon>
    </lineage>
</organism>
<keyword evidence="7 8" id="KW-0342">GTP-binding</keyword>
<dbReference type="Pfam" id="PF04760">
    <property type="entry name" value="IF2_N"/>
    <property type="match status" value="2"/>
</dbReference>
<feature type="compositionally biased region" description="Low complexity" evidence="10">
    <location>
        <begin position="109"/>
        <end position="156"/>
    </location>
</feature>
<evidence type="ECO:0000256" key="9">
    <source>
        <dbReference type="RuleBase" id="RU000644"/>
    </source>
</evidence>
<feature type="compositionally biased region" description="Low complexity" evidence="10">
    <location>
        <begin position="163"/>
        <end position="179"/>
    </location>
</feature>
<comment type="subcellular location">
    <subcellularLocation>
        <location evidence="8">Cytoplasm</location>
    </subcellularLocation>
</comment>
<dbReference type="Gene3D" id="3.40.50.300">
    <property type="entry name" value="P-loop containing nucleotide triphosphate hydrolases"/>
    <property type="match status" value="1"/>
</dbReference>
<dbReference type="InterPro" id="IPR036925">
    <property type="entry name" value="TIF_IF2_dom3_sf"/>
</dbReference>
<dbReference type="Gene3D" id="2.40.30.10">
    <property type="entry name" value="Translation factors"/>
    <property type="match status" value="2"/>
</dbReference>
<dbReference type="SUPFAM" id="SSF52540">
    <property type="entry name" value="P-loop containing nucleoside triphosphate hydrolases"/>
    <property type="match status" value="1"/>
</dbReference>
<evidence type="ECO:0000256" key="7">
    <source>
        <dbReference type="ARBA" id="ARBA00023134"/>
    </source>
</evidence>
<dbReference type="EMBL" id="BAABBO010000018">
    <property type="protein sequence ID" value="GAA3974805.1"/>
    <property type="molecule type" value="Genomic_DNA"/>
</dbReference>
<evidence type="ECO:0000256" key="3">
    <source>
        <dbReference type="ARBA" id="ARBA00022490"/>
    </source>
</evidence>
<dbReference type="SUPFAM" id="SSF50447">
    <property type="entry name" value="Translation proteins"/>
    <property type="match status" value="2"/>
</dbReference>
<evidence type="ECO:0000313" key="12">
    <source>
        <dbReference type="EMBL" id="GAA3974805.1"/>
    </source>
</evidence>
<reference evidence="13" key="1">
    <citation type="journal article" date="2019" name="Int. J. Syst. Evol. Microbiol.">
        <title>The Global Catalogue of Microorganisms (GCM) 10K type strain sequencing project: providing services to taxonomists for standard genome sequencing and annotation.</title>
        <authorList>
            <consortium name="The Broad Institute Genomics Platform"/>
            <consortium name="The Broad Institute Genome Sequencing Center for Infectious Disease"/>
            <person name="Wu L."/>
            <person name="Ma J."/>
        </authorList>
    </citation>
    <scope>NUCLEOTIDE SEQUENCE [LARGE SCALE GENOMIC DNA]</scope>
    <source>
        <strain evidence="13">JCM 17555</strain>
    </source>
</reference>
<accession>A0ABP7Q1L3</accession>
<dbReference type="NCBIfam" id="TIGR00231">
    <property type="entry name" value="small_GTP"/>
    <property type="match status" value="1"/>
</dbReference>